<dbReference type="AlphaFoldDB" id="A0A6V7Y2Y4"/>
<proteinExistence type="predicted"/>
<evidence type="ECO:0000313" key="2">
    <source>
        <dbReference type="EMBL" id="CAD2205922.1"/>
    </source>
</evidence>
<evidence type="ECO:0000259" key="1">
    <source>
        <dbReference type="PROSITE" id="PS51034"/>
    </source>
</evidence>
<dbReference type="PROSITE" id="PS51034">
    <property type="entry name" value="ZP_2"/>
    <property type="match status" value="1"/>
</dbReference>
<organism evidence="2 3">
    <name type="scientific">Meloidogyne enterolobii</name>
    <name type="common">Root-knot nematode worm</name>
    <name type="synonym">Meloidogyne mayaguensis</name>
    <dbReference type="NCBI Taxonomy" id="390850"/>
    <lineage>
        <taxon>Eukaryota</taxon>
        <taxon>Metazoa</taxon>
        <taxon>Ecdysozoa</taxon>
        <taxon>Nematoda</taxon>
        <taxon>Chromadorea</taxon>
        <taxon>Rhabditida</taxon>
        <taxon>Tylenchina</taxon>
        <taxon>Tylenchomorpha</taxon>
        <taxon>Tylenchoidea</taxon>
        <taxon>Meloidogynidae</taxon>
        <taxon>Meloidogyninae</taxon>
        <taxon>Meloidogyne</taxon>
    </lineage>
</organism>
<reference evidence="2 3" key="1">
    <citation type="submission" date="2020-08" db="EMBL/GenBank/DDBJ databases">
        <authorList>
            <person name="Koutsovoulos G."/>
            <person name="Danchin GJ E."/>
        </authorList>
    </citation>
    <scope>NUCLEOTIDE SEQUENCE [LARGE SCALE GENOMIC DNA]</scope>
</reference>
<accession>A0A6V7Y2Y4</accession>
<dbReference type="InterPro" id="IPR001507">
    <property type="entry name" value="ZP_dom"/>
</dbReference>
<sequence length="54" mass="6134">MPQITYTVERTKAMAASAAFNFPDRNTMSFTCKIKLCMNSDLECSNLTVIKIFH</sequence>
<protein>
    <recommendedName>
        <fullName evidence="1">ZP domain-containing protein</fullName>
    </recommendedName>
</protein>
<comment type="caution">
    <text evidence="2">The sequence shown here is derived from an EMBL/GenBank/DDBJ whole genome shotgun (WGS) entry which is preliminary data.</text>
</comment>
<dbReference type="EMBL" id="CAJEWN010002952">
    <property type="protein sequence ID" value="CAD2205922.1"/>
    <property type="molecule type" value="Genomic_DNA"/>
</dbReference>
<gene>
    <name evidence="2" type="ORF">MENT_LOCUS59768</name>
</gene>
<dbReference type="Proteomes" id="UP000580250">
    <property type="component" value="Unassembled WGS sequence"/>
</dbReference>
<feature type="domain" description="ZP" evidence="1">
    <location>
        <begin position="1"/>
        <end position="51"/>
    </location>
</feature>
<name>A0A6V7Y2Y4_MELEN</name>
<evidence type="ECO:0000313" key="3">
    <source>
        <dbReference type="Proteomes" id="UP000580250"/>
    </source>
</evidence>